<dbReference type="Gene3D" id="3.30.300.30">
    <property type="match status" value="1"/>
</dbReference>
<dbReference type="EnsemblMetazoa" id="PPA28307.1">
    <property type="protein sequence ID" value="PPA28307.1"/>
    <property type="gene ID" value="WBGene00117861"/>
</dbReference>
<dbReference type="AlphaFoldDB" id="A0A2A6B7F6"/>
<dbReference type="GO" id="GO:0016405">
    <property type="term" value="F:CoA-ligase activity"/>
    <property type="evidence" value="ECO:0000318"/>
    <property type="project" value="GO_Central"/>
</dbReference>
<dbReference type="Gene3D" id="3.40.50.12780">
    <property type="entry name" value="N-terminal domain of ligase-like"/>
    <property type="match status" value="1"/>
</dbReference>
<reference evidence="6" key="1">
    <citation type="journal article" date="2008" name="Nat. Genet.">
        <title>The Pristionchus pacificus genome provides a unique perspective on nematode lifestyle and parasitism.</title>
        <authorList>
            <person name="Dieterich C."/>
            <person name="Clifton S.W."/>
            <person name="Schuster L.N."/>
            <person name="Chinwalla A."/>
            <person name="Delehaunty K."/>
            <person name="Dinkelacker I."/>
            <person name="Fulton L."/>
            <person name="Fulton R."/>
            <person name="Godfrey J."/>
            <person name="Minx P."/>
            <person name="Mitreva M."/>
            <person name="Roeseler W."/>
            <person name="Tian H."/>
            <person name="Witte H."/>
            <person name="Yang S.P."/>
            <person name="Wilson R.K."/>
            <person name="Sommer R.J."/>
        </authorList>
    </citation>
    <scope>NUCLEOTIDE SEQUENCE [LARGE SCALE GENOMIC DNA]</scope>
    <source>
        <strain evidence="6">PS312</strain>
    </source>
</reference>
<gene>
    <name evidence="5" type="primary">WBGene00117861</name>
</gene>
<name>A0A2A6B7F6_PRIPA</name>
<dbReference type="InterPro" id="IPR045851">
    <property type="entry name" value="AMP-bd_C_sf"/>
</dbReference>
<evidence type="ECO:0000256" key="1">
    <source>
        <dbReference type="ARBA" id="ARBA00004275"/>
    </source>
</evidence>
<dbReference type="Pfam" id="PF00501">
    <property type="entry name" value="AMP-binding"/>
    <property type="match status" value="1"/>
</dbReference>
<dbReference type="InterPro" id="IPR042099">
    <property type="entry name" value="ANL_N_sf"/>
</dbReference>
<dbReference type="PANTHER" id="PTHR24096">
    <property type="entry name" value="LONG-CHAIN-FATTY-ACID--COA LIGASE"/>
    <property type="match status" value="1"/>
</dbReference>
<evidence type="ECO:0000256" key="2">
    <source>
        <dbReference type="ARBA" id="ARBA00006432"/>
    </source>
</evidence>
<dbReference type="PANTHER" id="PTHR24096:SF149">
    <property type="entry name" value="AMP-BINDING DOMAIN-CONTAINING PROTEIN-RELATED"/>
    <property type="match status" value="1"/>
</dbReference>
<dbReference type="Proteomes" id="UP000005239">
    <property type="component" value="Unassembled WGS sequence"/>
</dbReference>
<keyword evidence="6" id="KW-1185">Reference proteome</keyword>
<evidence type="ECO:0000313" key="6">
    <source>
        <dbReference type="Proteomes" id="UP000005239"/>
    </source>
</evidence>
<proteinExistence type="inferred from homology"/>
<sequence>MDSIFISSIVQSLKDSAIERPHDIAMYDETAKVRNISNRCLYVQVEKTSSFLRAHSFRSGDRAAIMMINAIEFPILHLGIWSCGGTIVGSSTLLNSDELRYQWIDSETTVVFTTQIHLKTVMRAARGCPAIRLIVCIRPSLDCEIEFDVIEEETKENKHVNSVKLGGSIDSLALIYYTSGTTGTQKGVLHTHRSLLAGVEIYARFILNEAHPAVGIAPEDSLKEHQILPTPFFHLMGFLYLNVCILTGLPAVIHFTADPDELLRMIAEYKPQYLLTYPSMVQHLTKKADGDMGSVKVMISSGSRLRKELAELFIQRYPSVKFLAQGFGMTEVGFTHLPLLIEQCSLDSVGVAVKEYEQKIMDINRARECLAGELGELCLRGPSVTAGYLNKEKETKEIIDEDGWIHTGDIGYVNELGELHLVDRLKDTINIDYKGTAHRVFPYLIERVLLNCPMVADAAGNEWIRAFIVKEDPLLDHGDIHELVTENLPDYMWLTGGIRFVQQIPRSGGGKILRRFLQTDPVAARNAA</sequence>
<dbReference type="InterPro" id="IPR000873">
    <property type="entry name" value="AMP-dep_synth/lig_dom"/>
</dbReference>
<accession>A0A2A6B7F6</accession>
<evidence type="ECO:0000313" key="5">
    <source>
        <dbReference type="EnsemblMetazoa" id="PPA28307.1"/>
    </source>
</evidence>
<keyword evidence="4" id="KW-0576">Peroxisome</keyword>
<dbReference type="OrthoDB" id="10253869at2759"/>
<evidence type="ECO:0000256" key="4">
    <source>
        <dbReference type="ARBA" id="ARBA00023140"/>
    </source>
</evidence>
<keyword evidence="3" id="KW-0436">Ligase</keyword>
<reference evidence="5" key="2">
    <citation type="submission" date="2022-06" db="UniProtKB">
        <authorList>
            <consortium name="EnsemblMetazoa"/>
        </authorList>
    </citation>
    <scope>IDENTIFICATION</scope>
    <source>
        <strain evidence="5">PS312</strain>
    </source>
</reference>
<comment type="similarity">
    <text evidence="2">Belongs to the ATP-dependent AMP-binding enzyme family.</text>
</comment>
<protein>
    <submittedName>
        <fullName evidence="5">AMP-binding protein</fullName>
    </submittedName>
</protein>
<comment type="subcellular location">
    <subcellularLocation>
        <location evidence="1">Peroxisome</location>
    </subcellularLocation>
</comment>
<dbReference type="SUPFAM" id="SSF56801">
    <property type="entry name" value="Acetyl-CoA synthetase-like"/>
    <property type="match status" value="1"/>
</dbReference>
<evidence type="ECO:0000256" key="3">
    <source>
        <dbReference type="ARBA" id="ARBA00022598"/>
    </source>
</evidence>
<dbReference type="GO" id="GO:0005777">
    <property type="term" value="C:peroxisome"/>
    <property type="evidence" value="ECO:0007669"/>
    <property type="project" value="UniProtKB-SubCell"/>
</dbReference>
<organism evidence="5 6">
    <name type="scientific">Pristionchus pacificus</name>
    <name type="common">Parasitic nematode worm</name>
    <dbReference type="NCBI Taxonomy" id="54126"/>
    <lineage>
        <taxon>Eukaryota</taxon>
        <taxon>Metazoa</taxon>
        <taxon>Ecdysozoa</taxon>
        <taxon>Nematoda</taxon>
        <taxon>Chromadorea</taxon>
        <taxon>Rhabditida</taxon>
        <taxon>Rhabditina</taxon>
        <taxon>Diplogasteromorpha</taxon>
        <taxon>Diplogasteroidea</taxon>
        <taxon>Neodiplogasteridae</taxon>
        <taxon>Pristionchus</taxon>
    </lineage>
</organism>
<accession>A0A8R1YNU5</accession>